<keyword evidence="7" id="KW-0694">RNA-binding</keyword>
<dbReference type="Pfam" id="PF05741">
    <property type="entry name" value="zf-nanos"/>
    <property type="match status" value="1"/>
</dbReference>
<feature type="region of interest" description="Disordered" evidence="8">
    <location>
        <begin position="195"/>
        <end position="235"/>
    </location>
</feature>
<feature type="compositionally biased region" description="Acidic residues" evidence="8">
    <location>
        <begin position="218"/>
        <end position="235"/>
    </location>
</feature>
<evidence type="ECO:0000256" key="8">
    <source>
        <dbReference type="SAM" id="MobiDB-lite"/>
    </source>
</evidence>
<sequence length="235" mass="26455">MSARNFSNNLTNSAYIPRIPCCKVCKDAGEPENIYSSHYVKDREGNVTCPKLKSIVCLNCNKRGHTSSYCKDTRAKNPQHAVRAVADTDKKPIESVVAKGRFACLFEDDSDDEKLIARKHSRSITATSARKHNLEEKPDMVSHQINVSNVFDFPSLSADTKYVSAKTTEPKSFSYANMAAKPVEPKPIRQEIVVPVRPASPTTEPPSFYRQKASEMDWAMEESDSDYYDDEDEDF</sequence>
<evidence type="ECO:0000256" key="1">
    <source>
        <dbReference type="ARBA" id="ARBA00004496"/>
    </source>
</evidence>
<evidence type="ECO:0000256" key="4">
    <source>
        <dbReference type="ARBA" id="ARBA00022771"/>
    </source>
</evidence>
<keyword evidence="6" id="KW-0810">Translation regulation</keyword>
<keyword evidence="5" id="KW-0862">Zinc</keyword>
<dbReference type="PANTHER" id="PTHR12887">
    <property type="entry name" value="NANOS PROTEIN"/>
    <property type="match status" value="1"/>
</dbReference>
<keyword evidence="2" id="KW-0963">Cytoplasm</keyword>
<evidence type="ECO:0000256" key="6">
    <source>
        <dbReference type="ARBA" id="ARBA00022845"/>
    </source>
</evidence>
<dbReference type="GO" id="GO:0003723">
    <property type="term" value="F:RNA binding"/>
    <property type="evidence" value="ECO:0007669"/>
    <property type="project" value="UniProtKB-KW"/>
</dbReference>
<feature type="domain" description="Nanos-type" evidence="9">
    <location>
        <begin position="21"/>
        <end position="72"/>
    </location>
</feature>
<evidence type="ECO:0000259" key="9">
    <source>
        <dbReference type="PROSITE" id="PS51522"/>
    </source>
</evidence>
<dbReference type="InterPro" id="IPR024161">
    <property type="entry name" value="Znf_nanos-typ"/>
</dbReference>
<comment type="subcellular location">
    <subcellularLocation>
        <location evidence="1">Cytoplasm</location>
    </subcellularLocation>
</comment>
<dbReference type="InterPro" id="IPR008705">
    <property type="entry name" value="Nanos/Xcar2"/>
</dbReference>
<evidence type="ECO:0000256" key="7">
    <source>
        <dbReference type="ARBA" id="ARBA00022884"/>
    </source>
</evidence>
<dbReference type="AlphaFoldDB" id="A0A6C0JX55"/>
<name>A0A6C0JX55_9ZZZZ</name>
<evidence type="ECO:0000256" key="2">
    <source>
        <dbReference type="ARBA" id="ARBA00022490"/>
    </source>
</evidence>
<organism evidence="10">
    <name type="scientific">viral metagenome</name>
    <dbReference type="NCBI Taxonomy" id="1070528"/>
    <lineage>
        <taxon>unclassified sequences</taxon>
        <taxon>metagenomes</taxon>
        <taxon>organismal metagenomes</taxon>
    </lineage>
</organism>
<dbReference type="Gene3D" id="4.10.60.30">
    <property type="entry name" value="Nanos, RNA-binding domain"/>
    <property type="match status" value="1"/>
</dbReference>
<dbReference type="GO" id="GO:0005737">
    <property type="term" value="C:cytoplasm"/>
    <property type="evidence" value="ECO:0007669"/>
    <property type="project" value="UniProtKB-SubCell"/>
</dbReference>
<dbReference type="InterPro" id="IPR038129">
    <property type="entry name" value="Nanos_sf"/>
</dbReference>
<dbReference type="EMBL" id="MN740754">
    <property type="protein sequence ID" value="QHU10345.1"/>
    <property type="molecule type" value="Genomic_DNA"/>
</dbReference>
<keyword evidence="4" id="KW-0863">Zinc-finger</keyword>
<dbReference type="GO" id="GO:0006417">
    <property type="term" value="P:regulation of translation"/>
    <property type="evidence" value="ECO:0007669"/>
    <property type="project" value="UniProtKB-KW"/>
</dbReference>
<proteinExistence type="predicted"/>
<protein>
    <recommendedName>
        <fullName evidence="9">Nanos-type domain-containing protein</fullName>
    </recommendedName>
</protein>
<keyword evidence="3" id="KW-0479">Metal-binding</keyword>
<dbReference type="PROSITE" id="PS51522">
    <property type="entry name" value="ZF_NANOS"/>
    <property type="match status" value="1"/>
</dbReference>
<evidence type="ECO:0000256" key="5">
    <source>
        <dbReference type="ARBA" id="ARBA00022833"/>
    </source>
</evidence>
<evidence type="ECO:0000256" key="3">
    <source>
        <dbReference type="ARBA" id="ARBA00022723"/>
    </source>
</evidence>
<accession>A0A6C0JX55</accession>
<reference evidence="10" key="1">
    <citation type="journal article" date="2020" name="Nature">
        <title>Giant virus diversity and host interactions through global metagenomics.</title>
        <authorList>
            <person name="Schulz F."/>
            <person name="Roux S."/>
            <person name="Paez-Espino D."/>
            <person name="Jungbluth S."/>
            <person name="Walsh D.A."/>
            <person name="Denef V.J."/>
            <person name="McMahon K.D."/>
            <person name="Konstantinidis K.T."/>
            <person name="Eloe-Fadrosh E.A."/>
            <person name="Kyrpides N.C."/>
            <person name="Woyke T."/>
        </authorList>
    </citation>
    <scope>NUCLEOTIDE SEQUENCE</scope>
    <source>
        <strain evidence="10">GVMAG-S-1101164-67</strain>
    </source>
</reference>
<dbReference type="GO" id="GO:0008270">
    <property type="term" value="F:zinc ion binding"/>
    <property type="evidence" value="ECO:0007669"/>
    <property type="project" value="UniProtKB-KW"/>
</dbReference>
<dbReference type="InterPro" id="IPR036875">
    <property type="entry name" value="Znf_CCHC_sf"/>
</dbReference>
<dbReference type="SUPFAM" id="SSF57756">
    <property type="entry name" value="Retrovirus zinc finger-like domains"/>
    <property type="match status" value="1"/>
</dbReference>
<evidence type="ECO:0000313" key="10">
    <source>
        <dbReference type="EMBL" id="QHU10345.1"/>
    </source>
</evidence>